<dbReference type="EMBL" id="JACIFP010000001">
    <property type="protein sequence ID" value="MBB4133930.1"/>
    <property type="molecule type" value="Genomic_DNA"/>
</dbReference>
<feature type="signal peptide" evidence="1">
    <location>
        <begin position="1"/>
        <end position="32"/>
    </location>
</feature>
<sequence length="96" mass="9646">MNSMTFRTGAAAAVIAGVGVGAAMFGAGQASADVPQCYADQTAVASVDTVDAAATVCRWNDDGSLFYRGVTKSSGDTIDIEVSLVVLTGDGSGRYS</sequence>
<keyword evidence="1" id="KW-0732">Signal</keyword>
<comment type="caution">
    <text evidence="2">The sequence shown here is derived from an EMBL/GenBank/DDBJ whole genome shotgun (WGS) entry which is preliminary data.</text>
</comment>
<keyword evidence="3" id="KW-1185">Reference proteome</keyword>
<gene>
    <name evidence="2" type="ORF">BKA16_000482</name>
</gene>
<dbReference type="AlphaFoldDB" id="A0A840F0P3"/>
<dbReference type="RefSeq" id="WP_183369101.1">
    <property type="nucleotide sequence ID" value="NZ_BAABHL010000021.1"/>
</dbReference>
<proteinExistence type="predicted"/>
<reference evidence="2 3" key="1">
    <citation type="submission" date="2020-08" db="EMBL/GenBank/DDBJ databases">
        <title>Sequencing the genomes of 1000 actinobacteria strains.</title>
        <authorList>
            <person name="Klenk H.-P."/>
        </authorList>
    </citation>
    <scope>NUCLEOTIDE SEQUENCE [LARGE SCALE GENOMIC DNA]</scope>
    <source>
        <strain evidence="2 3">DSM 45298</strain>
    </source>
</reference>
<evidence type="ECO:0008006" key="4">
    <source>
        <dbReference type="Google" id="ProtNLM"/>
    </source>
</evidence>
<evidence type="ECO:0000313" key="3">
    <source>
        <dbReference type="Proteomes" id="UP000551501"/>
    </source>
</evidence>
<evidence type="ECO:0000313" key="2">
    <source>
        <dbReference type="EMBL" id="MBB4133930.1"/>
    </source>
</evidence>
<accession>A0A840F0P3</accession>
<name>A0A840F0P3_9ACTN</name>
<evidence type="ECO:0000256" key="1">
    <source>
        <dbReference type="SAM" id="SignalP"/>
    </source>
</evidence>
<dbReference type="Proteomes" id="UP000551501">
    <property type="component" value="Unassembled WGS sequence"/>
</dbReference>
<organism evidence="2 3">
    <name type="scientific">Gordonia humi</name>
    <dbReference type="NCBI Taxonomy" id="686429"/>
    <lineage>
        <taxon>Bacteria</taxon>
        <taxon>Bacillati</taxon>
        <taxon>Actinomycetota</taxon>
        <taxon>Actinomycetes</taxon>
        <taxon>Mycobacteriales</taxon>
        <taxon>Gordoniaceae</taxon>
        <taxon>Gordonia</taxon>
    </lineage>
</organism>
<protein>
    <recommendedName>
        <fullName evidence="4">Secreted protein</fullName>
    </recommendedName>
</protein>
<feature type="chain" id="PRO_5032965824" description="Secreted protein" evidence="1">
    <location>
        <begin position="33"/>
        <end position="96"/>
    </location>
</feature>